<organism evidence="1 2">
    <name type="scientific">Pleurodeles waltl</name>
    <name type="common">Iberian ribbed newt</name>
    <dbReference type="NCBI Taxonomy" id="8319"/>
    <lineage>
        <taxon>Eukaryota</taxon>
        <taxon>Metazoa</taxon>
        <taxon>Chordata</taxon>
        <taxon>Craniata</taxon>
        <taxon>Vertebrata</taxon>
        <taxon>Euteleostomi</taxon>
        <taxon>Amphibia</taxon>
        <taxon>Batrachia</taxon>
        <taxon>Caudata</taxon>
        <taxon>Salamandroidea</taxon>
        <taxon>Salamandridae</taxon>
        <taxon>Pleurodelinae</taxon>
        <taxon>Pleurodeles</taxon>
    </lineage>
</organism>
<comment type="caution">
    <text evidence="1">The sequence shown here is derived from an EMBL/GenBank/DDBJ whole genome shotgun (WGS) entry which is preliminary data.</text>
</comment>
<evidence type="ECO:0000313" key="1">
    <source>
        <dbReference type="EMBL" id="KAJ1103999.1"/>
    </source>
</evidence>
<evidence type="ECO:0000313" key="2">
    <source>
        <dbReference type="Proteomes" id="UP001066276"/>
    </source>
</evidence>
<proteinExistence type="predicted"/>
<keyword evidence="2" id="KW-1185">Reference proteome</keyword>
<protein>
    <submittedName>
        <fullName evidence="1">Uncharacterized protein</fullName>
    </submittedName>
</protein>
<gene>
    <name evidence="1" type="ORF">NDU88_001415</name>
</gene>
<reference evidence="1" key="1">
    <citation type="journal article" date="2022" name="bioRxiv">
        <title>Sequencing and chromosome-scale assembly of the giantPleurodeles waltlgenome.</title>
        <authorList>
            <person name="Brown T."/>
            <person name="Elewa A."/>
            <person name="Iarovenko S."/>
            <person name="Subramanian E."/>
            <person name="Araus A.J."/>
            <person name="Petzold A."/>
            <person name="Susuki M."/>
            <person name="Suzuki K.-i.T."/>
            <person name="Hayashi T."/>
            <person name="Toyoda A."/>
            <person name="Oliveira C."/>
            <person name="Osipova E."/>
            <person name="Leigh N.D."/>
            <person name="Simon A."/>
            <person name="Yun M.H."/>
        </authorList>
    </citation>
    <scope>NUCLEOTIDE SEQUENCE</scope>
    <source>
        <strain evidence="1">20211129_DDA</strain>
        <tissue evidence="1">Liver</tissue>
    </source>
</reference>
<dbReference type="EMBL" id="JANPWB010000013">
    <property type="protein sequence ID" value="KAJ1103999.1"/>
    <property type="molecule type" value="Genomic_DNA"/>
</dbReference>
<accession>A0AAV7MND4</accession>
<dbReference type="Proteomes" id="UP001066276">
    <property type="component" value="Chromosome 9"/>
</dbReference>
<sequence>MSCVESCHARPRASAVSAFRSQGGECAEEPRKICVRIGPYVTRAGAAESRHSGDAAAAAKFRPPVCGPNPRVTCYSARGVYGRGPAWLTPSRWTGW</sequence>
<name>A0AAV7MND4_PLEWA</name>
<dbReference type="AlphaFoldDB" id="A0AAV7MND4"/>